<dbReference type="AlphaFoldDB" id="A0A975U6L6"/>
<protein>
    <submittedName>
        <fullName evidence="2">Hydrolase</fullName>
    </submittedName>
</protein>
<dbReference type="GO" id="GO:0016787">
    <property type="term" value="F:hydrolase activity"/>
    <property type="evidence" value="ECO:0007669"/>
    <property type="project" value="UniProtKB-KW"/>
</dbReference>
<name>A0A975U6L6_9VIBR</name>
<keyword evidence="2" id="KW-0378">Hydrolase</keyword>
<dbReference type="Proteomes" id="UP000694232">
    <property type="component" value="Chromosome 2"/>
</dbReference>
<evidence type="ECO:0000313" key="3">
    <source>
        <dbReference type="Proteomes" id="UP000694232"/>
    </source>
</evidence>
<dbReference type="InterPro" id="IPR000868">
    <property type="entry name" value="Isochorismatase-like_dom"/>
</dbReference>
<keyword evidence="3" id="KW-1185">Reference proteome</keyword>
<dbReference type="CDD" id="cd01012">
    <property type="entry name" value="YcaC_related"/>
    <property type="match status" value="1"/>
</dbReference>
<dbReference type="PANTHER" id="PTHR14119">
    <property type="entry name" value="HYDROLASE"/>
    <property type="match status" value="1"/>
</dbReference>
<dbReference type="InterPro" id="IPR050993">
    <property type="entry name" value="Isochorismatase_domain"/>
</dbReference>
<reference evidence="2" key="1">
    <citation type="submission" date="2021-06" db="EMBL/GenBank/DDBJ databases">
        <title>Vibrio nov. sp., novel gut bacterium isolated from Yellow Sea oyster.</title>
        <authorList>
            <person name="Muhammad N."/>
            <person name="Nguyen T.H."/>
            <person name="Lee Y.-J."/>
            <person name="Ko J."/>
            <person name="Kim S.-G."/>
        </authorList>
    </citation>
    <scope>NUCLEOTIDE SEQUENCE</scope>
    <source>
        <strain evidence="2">OG9-811</strain>
    </source>
</reference>
<dbReference type="EMBL" id="CP076642">
    <property type="protein sequence ID" value="QXO16153.1"/>
    <property type="molecule type" value="Genomic_DNA"/>
</dbReference>
<accession>A0A975U6L6</accession>
<dbReference type="KEGG" id="vos:KNV97_01105"/>
<feature type="domain" description="Isochorismatase-like" evidence="1">
    <location>
        <begin position="8"/>
        <end position="157"/>
    </location>
</feature>
<dbReference type="Pfam" id="PF00857">
    <property type="entry name" value="Isochorismatase"/>
    <property type="match status" value="1"/>
</dbReference>
<proteinExistence type="predicted"/>
<evidence type="ECO:0000259" key="1">
    <source>
        <dbReference type="Pfam" id="PF00857"/>
    </source>
</evidence>
<organism evidence="2 3">
    <name type="scientific">Vibrio ostreae</name>
    <dbReference type="NCBI Taxonomy" id="2841925"/>
    <lineage>
        <taxon>Bacteria</taxon>
        <taxon>Pseudomonadati</taxon>
        <taxon>Pseudomonadota</taxon>
        <taxon>Gammaproteobacteria</taxon>
        <taxon>Vibrionales</taxon>
        <taxon>Vibrionaceae</taxon>
        <taxon>Vibrio</taxon>
    </lineage>
</organism>
<dbReference type="PANTHER" id="PTHR14119:SF3">
    <property type="entry name" value="ISOCHORISMATASE DOMAIN-CONTAINING PROTEIN 2"/>
    <property type="match status" value="1"/>
</dbReference>
<dbReference type="RefSeq" id="WP_218561895.1">
    <property type="nucleotide sequence ID" value="NZ_CP076642.1"/>
</dbReference>
<gene>
    <name evidence="2" type="ORF">KNV97_01105</name>
</gene>
<evidence type="ECO:0000313" key="2">
    <source>
        <dbReference type="EMBL" id="QXO16153.1"/>
    </source>
</evidence>
<sequence>MLVKENTGLIVVDVQGRLARLVDDSQAVLDATAKLIKGAQILGLPVIWLEQNPDKLGETVAEIRELLAPGQHPIQKFHFCAGTEAPFAEAIMHAGVSYWLVCGIESHICVYQTVAGLLQSGYQVEVVQDCISSRSQANRQLGIEKMCALGAHKTSVEMCLYELVEDCRNESFKPILQLIK</sequence>